<dbReference type="SUPFAM" id="SSF56300">
    <property type="entry name" value="Metallo-dependent phosphatases"/>
    <property type="match status" value="1"/>
</dbReference>
<comment type="caution">
    <text evidence="5">The sequence shown here is derived from an EMBL/GenBank/DDBJ whole genome shotgun (WGS) entry which is preliminary data.</text>
</comment>
<feature type="transmembrane region" description="Helical" evidence="1">
    <location>
        <begin position="471"/>
        <end position="488"/>
    </location>
</feature>
<name>A0A9Q1HH13_HOLLE</name>
<evidence type="ECO:0000259" key="4">
    <source>
        <dbReference type="Pfam" id="PF24394"/>
    </source>
</evidence>
<dbReference type="Proteomes" id="UP001152320">
    <property type="component" value="Chromosome 3"/>
</dbReference>
<feature type="transmembrane region" description="Helical" evidence="1">
    <location>
        <begin position="587"/>
        <end position="605"/>
    </location>
</feature>
<dbReference type="InterPro" id="IPR041871">
    <property type="entry name" value="MPP_TMEM62"/>
</dbReference>
<feature type="domain" description="Calcineurin-like phosphoesterase" evidence="2">
    <location>
        <begin position="61"/>
        <end position="266"/>
    </location>
</feature>
<feature type="domain" description="TMEM62 Ig-like" evidence="3">
    <location>
        <begin position="315"/>
        <end position="418"/>
    </location>
</feature>
<dbReference type="Pfam" id="PF00149">
    <property type="entry name" value="Metallophos"/>
    <property type="match status" value="1"/>
</dbReference>
<dbReference type="InterPro" id="IPR056229">
    <property type="entry name" value="Ig_TMM62"/>
</dbReference>
<feature type="domain" description="TMEM62 C-terminal" evidence="4">
    <location>
        <begin position="440"/>
        <end position="620"/>
    </location>
</feature>
<dbReference type="Pfam" id="PF24394">
    <property type="entry name" value="TMEM62_C"/>
    <property type="match status" value="1"/>
</dbReference>
<keyword evidence="1" id="KW-1133">Transmembrane helix</keyword>
<sequence>MMTKTLFLVAVIVLLPLAVLSWLWVQMLDYYTIPVKYDGPPHPNGDLPPFPGASAENLWWFIHISDIHVSRFRDPGRTVDFQKFCKENIDVIQPELVLVTGDLTDAKTKDFIGSRQYEIEWQSYRSAIKLAQADEKTIWIDIRGNHDAFDVPHVQHETNFYRKYSIHGPDGDQGSFIYQHKLPFGTYSFVSVYALLDPGPKRPFNFFGVLTEEELKKVKENVEKTQNSNQTILFGHYPTATVVAPQPGFSDVMGKGIAYICGHLHSLGGSLPNLKALQRSGSLELEVEDWKENRMYRVMAMDHDILSFVDVKFGQWPVILITNPKRARFQAPKYEPIHKMLHSTHIRFLLFSPFEVKSTSVSLDGIHQGAAEHVKGPLYVLPWNPEEYQTGLHYIAVTATDAGGNTQRITYRFSIDGSRPEQWLVPSVILLSDMPKGLLLMYAILFSVLVLPLPVLRWSYRKGSEVLQSNFIMRSIILLAHTDIYYYSLLCLPTYPVIGPWCIGELIGGLWGVSTMHGIYVNGAFVGEVFSYAVVLLDMLLLQLPLTIFFVVRVALLCQPTTQNGCVSSKVENYKTNSGNMSTTGTIIYFLIYLILLLPIGWSYYNLKTVWYAYGKMAFFLSPKSLWSYILLIYVFYKIHLPDKPEVIANGNHANHVS</sequence>
<evidence type="ECO:0000313" key="5">
    <source>
        <dbReference type="EMBL" id="KAJ8044638.1"/>
    </source>
</evidence>
<organism evidence="5 6">
    <name type="scientific">Holothuria leucospilota</name>
    <name type="common">Black long sea cucumber</name>
    <name type="synonym">Mertensiothuria leucospilota</name>
    <dbReference type="NCBI Taxonomy" id="206669"/>
    <lineage>
        <taxon>Eukaryota</taxon>
        <taxon>Metazoa</taxon>
        <taxon>Echinodermata</taxon>
        <taxon>Eleutherozoa</taxon>
        <taxon>Echinozoa</taxon>
        <taxon>Holothuroidea</taxon>
        <taxon>Aspidochirotacea</taxon>
        <taxon>Aspidochirotida</taxon>
        <taxon>Holothuriidae</taxon>
        <taxon>Holothuria</taxon>
    </lineage>
</organism>
<gene>
    <name evidence="5" type="ORF">HOLleu_07427</name>
</gene>
<feature type="transmembrane region" description="Helical" evidence="1">
    <location>
        <begin position="529"/>
        <end position="552"/>
    </location>
</feature>
<evidence type="ECO:0000259" key="3">
    <source>
        <dbReference type="Pfam" id="PF24384"/>
    </source>
</evidence>
<dbReference type="PANTHER" id="PTHR14795">
    <property type="entry name" value="HELICASE RELATED"/>
    <property type="match status" value="1"/>
</dbReference>
<proteinExistence type="predicted"/>
<dbReference type="EMBL" id="JAIZAY010000003">
    <property type="protein sequence ID" value="KAJ8044638.1"/>
    <property type="molecule type" value="Genomic_DNA"/>
</dbReference>
<dbReference type="InterPro" id="IPR056230">
    <property type="entry name" value="TMEM62_C"/>
</dbReference>
<dbReference type="AlphaFoldDB" id="A0A9Q1HH13"/>
<dbReference type="Pfam" id="PF24384">
    <property type="entry name" value="Ig_TMM62"/>
    <property type="match status" value="1"/>
</dbReference>
<accession>A0A9Q1HH13</accession>
<dbReference type="PANTHER" id="PTHR14795:SF0">
    <property type="entry name" value="TRANSMEMBRANE PROTEIN 62"/>
    <property type="match status" value="1"/>
</dbReference>
<keyword evidence="1" id="KW-0472">Membrane</keyword>
<dbReference type="InterPro" id="IPR004843">
    <property type="entry name" value="Calcineurin-like_PHP"/>
</dbReference>
<dbReference type="Gene3D" id="3.60.21.10">
    <property type="match status" value="1"/>
</dbReference>
<dbReference type="GO" id="GO:0016787">
    <property type="term" value="F:hydrolase activity"/>
    <property type="evidence" value="ECO:0007669"/>
    <property type="project" value="InterPro"/>
</dbReference>
<dbReference type="InterPro" id="IPR029052">
    <property type="entry name" value="Metallo-depent_PP-like"/>
</dbReference>
<dbReference type="OrthoDB" id="27234at2759"/>
<evidence type="ECO:0000256" key="1">
    <source>
        <dbReference type="SAM" id="Phobius"/>
    </source>
</evidence>
<dbReference type="CDD" id="cd07401">
    <property type="entry name" value="MPP_TMEM62_N"/>
    <property type="match status" value="1"/>
</dbReference>
<feature type="transmembrane region" description="Helical" evidence="1">
    <location>
        <begin position="617"/>
        <end position="637"/>
    </location>
</feature>
<keyword evidence="1 5" id="KW-0812">Transmembrane</keyword>
<feature type="transmembrane region" description="Helical" evidence="1">
    <location>
        <begin position="439"/>
        <end position="459"/>
    </location>
</feature>
<reference evidence="5" key="1">
    <citation type="submission" date="2021-10" db="EMBL/GenBank/DDBJ databases">
        <title>Tropical sea cucumber genome reveals ecological adaptation and Cuvierian tubules defense mechanism.</title>
        <authorList>
            <person name="Chen T."/>
        </authorList>
    </citation>
    <scope>NUCLEOTIDE SEQUENCE</scope>
    <source>
        <strain evidence="5">Nanhai2018</strain>
        <tissue evidence="5">Muscle</tissue>
    </source>
</reference>
<keyword evidence="6" id="KW-1185">Reference proteome</keyword>
<evidence type="ECO:0000259" key="2">
    <source>
        <dbReference type="Pfam" id="PF00149"/>
    </source>
</evidence>
<evidence type="ECO:0000313" key="6">
    <source>
        <dbReference type="Proteomes" id="UP001152320"/>
    </source>
</evidence>
<protein>
    <submittedName>
        <fullName evidence="5">Transmembrane protein 62</fullName>
    </submittedName>
</protein>